<evidence type="ECO:0000313" key="2">
    <source>
        <dbReference type="EMBL" id="SPC24141.1"/>
    </source>
</evidence>
<dbReference type="EMBL" id="OGUS01000143">
    <property type="protein sequence ID" value="SPC24141.1"/>
    <property type="molecule type" value="Genomic_DNA"/>
</dbReference>
<accession>A0A375GIH6</accession>
<protein>
    <recommendedName>
        <fullName evidence="3">Malto-oligosyltrehalose synthase</fullName>
    </recommendedName>
</protein>
<reference evidence="2" key="1">
    <citation type="submission" date="2018-01" db="EMBL/GenBank/DDBJ databases">
        <authorList>
            <person name="Clerissi C."/>
        </authorList>
    </citation>
    <scope>NUCLEOTIDE SEQUENCE</scope>
    <source>
        <strain evidence="2">Cupriavidus oxalaticus LMG 2235</strain>
    </source>
</reference>
<organism evidence="2">
    <name type="scientific">Cupriavidus oxalaticus</name>
    <dbReference type="NCBI Taxonomy" id="96344"/>
    <lineage>
        <taxon>Bacteria</taxon>
        <taxon>Pseudomonadati</taxon>
        <taxon>Pseudomonadota</taxon>
        <taxon>Betaproteobacteria</taxon>
        <taxon>Burkholderiales</taxon>
        <taxon>Burkholderiaceae</taxon>
        <taxon>Cupriavidus</taxon>
    </lineage>
</organism>
<name>A0A375GIH6_9BURK</name>
<sequence length="232" mass="24560">MNFASILSTVILASSVSVSSAPVERQLLAITPLDFAQRFNTVAQDTGSGLTLPSFKIKPGWHRAAPSSGVSVLVRASRSGYALDEVVVVCREVERCFLTICTAALAIDDSVNPLLLQRFIVARIATELGEVGLVMSGLAYIVVTPKEDDYVAVVIRPYLPQERSASPTQAQREPPAGARPFHHGEAVPHDPHGLHGPNGVPGLPGPYAAPGAPRPPLTPIVSQATIAQLPRL</sequence>
<proteinExistence type="predicted"/>
<feature type="compositionally biased region" description="Basic and acidic residues" evidence="1">
    <location>
        <begin position="182"/>
        <end position="193"/>
    </location>
</feature>
<feature type="region of interest" description="Disordered" evidence="1">
    <location>
        <begin position="163"/>
        <end position="218"/>
    </location>
</feature>
<evidence type="ECO:0000256" key="1">
    <source>
        <dbReference type="SAM" id="MobiDB-lite"/>
    </source>
</evidence>
<gene>
    <name evidence="2" type="ORF">CO2235_MP80021</name>
</gene>
<dbReference type="Proteomes" id="UP000256862">
    <property type="component" value="Plasmid CO2235_mp"/>
</dbReference>
<dbReference type="AlphaFoldDB" id="A0A375GIH6"/>
<comment type="caution">
    <text evidence="2">The sequence shown here is derived from an EMBL/GenBank/DDBJ whole genome shotgun (WGS) entry which is preliminary data.</text>
</comment>
<evidence type="ECO:0008006" key="3">
    <source>
        <dbReference type="Google" id="ProtNLM"/>
    </source>
</evidence>